<dbReference type="NCBIfam" id="TIGR00017">
    <property type="entry name" value="cmk"/>
    <property type="match status" value="1"/>
</dbReference>
<feature type="domain" description="Cytidylate kinase" evidence="10">
    <location>
        <begin position="10"/>
        <end position="222"/>
    </location>
</feature>
<keyword evidence="2 8" id="KW-0808">Transferase</keyword>
<evidence type="ECO:0000256" key="7">
    <source>
        <dbReference type="ARBA" id="ARBA00048478"/>
    </source>
</evidence>
<keyword evidence="8" id="KW-0963">Cytoplasm</keyword>
<dbReference type="InterPro" id="IPR011994">
    <property type="entry name" value="Cytidylate_kinase_dom"/>
</dbReference>
<keyword evidence="12" id="KW-1185">Reference proteome</keyword>
<dbReference type="HAMAP" id="MF_00238">
    <property type="entry name" value="Cytidyl_kinase_type1"/>
    <property type="match status" value="1"/>
</dbReference>
<evidence type="ECO:0000256" key="1">
    <source>
        <dbReference type="ARBA" id="ARBA00009427"/>
    </source>
</evidence>
<dbReference type="InterPro" id="IPR027417">
    <property type="entry name" value="P-loop_NTPase"/>
</dbReference>
<name>A0ABT1HIX0_9NOCA</name>
<evidence type="ECO:0000256" key="5">
    <source>
        <dbReference type="ARBA" id="ARBA00022840"/>
    </source>
</evidence>
<evidence type="ECO:0000256" key="8">
    <source>
        <dbReference type="HAMAP-Rule" id="MF_00238"/>
    </source>
</evidence>
<dbReference type="PANTHER" id="PTHR21299:SF2">
    <property type="entry name" value="CYTIDYLATE KINASE"/>
    <property type="match status" value="1"/>
</dbReference>
<keyword evidence="5 8" id="KW-0067">ATP-binding</keyword>
<dbReference type="GO" id="GO:0016301">
    <property type="term" value="F:kinase activity"/>
    <property type="evidence" value="ECO:0007669"/>
    <property type="project" value="UniProtKB-KW"/>
</dbReference>
<comment type="caution">
    <text evidence="11">The sequence shown here is derived from an EMBL/GenBank/DDBJ whole genome shotgun (WGS) entry which is preliminary data.</text>
</comment>
<dbReference type="Proteomes" id="UP001206895">
    <property type="component" value="Unassembled WGS sequence"/>
</dbReference>
<dbReference type="EC" id="2.7.4.25" evidence="8"/>
<comment type="subcellular location">
    <subcellularLocation>
        <location evidence="8">Cytoplasm</location>
    </subcellularLocation>
</comment>
<dbReference type="InterPro" id="IPR003136">
    <property type="entry name" value="Cytidylate_kin"/>
</dbReference>
<gene>
    <name evidence="8" type="primary">cmk</name>
    <name evidence="11" type="ORF">LX13_003715</name>
</gene>
<evidence type="ECO:0000256" key="3">
    <source>
        <dbReference type="ARBA" id="ARBA00022741"/>
    </source>
</evidence>
<dbReference type="SUPFAM" id="SSF52540">
    <property type="entry name" value="P-loop containing nucleoside triphosphate hydrolases"/>
    <property type="match status" value="1"/>
</dbReference>
<evidence type="ECO:0000256" key="2">
    <source>
        <dbReference type="ARBA" id="ARBA00022679"/>
    </source>
</evidence>
<organism evidence="11 12">
    <name type="scientific">Williamsia maris</name>
    <dbReference type="NCBI Taxonomy" id="72806"/>
    <lineage>
        <taxon>Bacteria</taxon>
        <taxon>Bacillati</taxon>
        <taxon>Actinomycetota</taxon>
        <taxon>Actinomycetes</taxon>
        <taxon>Mycobacteriales</taxon>
        <taxon>Nocardiaceae</taxon>
        <taxon>Williamsia</taxon>
    </lineage>
</organism>
<evidence type="ECO:0000259" key="10">
    <source>
        <dbReference type="Pfam" id="PF02224"/>
    </source>
</evidence>
<evidence type="ECO:0000256" key="4">
    <source>
        <dbReference type="ARBA" id="ARBA00022777"/>
    </source>
</evidence>
<reference evidence="11 12" key="1">
    <citation type="submission" date="2022-06" db="EMBL/GenBank/DDBJ databases">
        <title>Genomic Encyclopedia of Archaeal and Bacterial Type Strains, Phase II (KMG-II): from individual species to whole genera.</title>
        <authorList>
            <person name="Goeker M."/>
        </authorList>
    </citation>
    <scope>NUCLEOTIDE SEQUENCE [LARGE SCALE GENOMIC DNA]</scope>
    <source>
        <strain evidence="11 12">DSM 44693</strain>
    </source>
</reference>
<dbReference type="PANTHER" id="PTHR21299">
    <property type="entry name" value="CYTIDYLATE KINASE/PANTOATE-BETA-ALANINE LIGASE"/>
    <property type="match status" value="1"/>
</dbReference>
<protein>
    <recommendedName>
        <fullName evidence="8">Cytidylate kinase</fullName>
        <shortName evidence="8">CK</shortName>
        <ecNumber evidence="8">2.7.4.25</ecNumber>
    </recommendedName>
    <alternativeName>
        <fullName evidence="8">Cytidine monophosphate kinase</fullName>
        <shortName evidence="8">CMP kinase</shortName>
    </alternativeName>
</protein>
<keyword evidence="3 8" id="KW-0547">Nucleotide-binding</keyword>
<comment type="similarity">
    <text evidence="1 8">Belongs to the cytidylate kinase family. Type 1 subfamily.</text>
</comment>
<feature type="binding site" evidence="8">
    <location>
        <begin position="14"/>
        <end position="22"/>
    </location>
    <ligand>
        <name>ATP</name>
        <dbReference type="ChEBI" id="CHEBI:30616"/>
    </ligand>
</feature>
<evidence type="ECO:0000313" key="12">
    <source>
        <dbReference type="Proteomes" id="UP001206895"/>
    </source>
</evidence>
<sequence>MSTTPTTAIITIDGPAGTGKSSVSRRLADRVGARYLDTGAMYRVATLAALRAGADVAVQQEIIDTVAAVAMTLSNDPSSHAVTLAGEDVSDEIRTDAVTQAVSAVSAVKAVREKMVALQRELVAGEFAVVEGRDIGTVVFPDATLKIYLTATAEARAQRRHDQNLAQGRTSDLAAVLADVQRRDHLDSTREHSPLRPADDAVQVDTSNLDIDQVIDRLAELSNQRIGVLS</sequence>
<evidence type="ECO:0000256" key="6">
    <source>
        <dbReference type="ARBA" id="ARBA00047615"/>
    </source>
</evidence>
<comment type="catalytic activity">
    <reaction evidence="6 8">
        <text>dCMP + ATP = dCDP + ADP</text>
        <dbReference type="Rhea" id="RHEA:25094"/>
        <dbReference type="ChEBI" id="CHEBI:30616"/>
        <dbReference type="ChEBI" id="CHEBI:57566"/>
        <dbReference type="ChEBI" id="CHEBI:58593"/>
        <dbReference type="ChEBI" id="CHEBI:456216"/>
        <dbReference type="EC" id="2.7.4.25"/>
    </reaction>
</comment>
<keyword evidence="4 8" id="KW-0418">Kinase</keyword>
<proteinExistence type="inferred from homology"/>
<evidence type="ECO:0000256" key="9">
    <source>
        <dbReference type="SAM" id="MobiDB-lite"/>
    </source>
</evidence>
<evidence type="ECO:0000313" key="11">
    <source>
        <dbReference type="EMBL" id="MCP2177874.1"/>
    </source>
</evidence>
<dbReference type="Pfam" id="PF02224">
    <property type="entry name" value="Cytidylate_kin"/>
    <property type="match status" value="1"/>
</dbReference>
<feature type="region of interest" description="Disordered" evidence="9">
    <location>
        <begin position="1"/>
        <end position="23"/>
    </location>
</feature>
<accession>A0ABT1HIX0</accession>
<dbReference type="RefSeq" id="WP_253662846.1">
    <property type="nucleotide sequence ID" value="NZ_BAAAJQ010000003.1"/>
</dbReference>
<dbReference type="EMBL" id="JAMTCJ010000004">
    <property type="protein sequence ID" value="MCP2177874.1"/>
    <property type="molecule type" value="Genomic_DNA"/>
</dbReference>
<dbReference type="CDD" id="cd02020">
    <property type="entry name" value="CMPK"/>
    <property type="match status" value="1"/>
</dbReference>
<comment type="catalytic activity">
    <reaction evidence="7 8">
        <text>CMP + ATP = CDP + ADP</text>
        <dbReference type="Rhea" id="RHEA:11600"/>
        <dbReference type="ChEBI" id="CHEBI:30616"/>
        <dbReference type="ChEBI" id="CHEBI:58069"/>
        <dbReference type="ChEBI" id="CHEBI:60377"/>
        <dbReference type="ChEBI" id="CHEBI:456216"/>
        <dbReference type="EC" id="2.7.4.25"/>
    </reaction>
</comment>
<dbReference type="Gene3D" id="3.40.50.300">
    <property type="entry name" value="P-loop containing nucleotide triphosphate hydrolases"/>
    <property type="match status" value="1"/>
</dbReference>